<keyword evidence="10" id="KW-1185">Reference proteome</keyword>
<feature type="non-terminal residue" evidence="9">
    <location>
        <position position="423"/>
    </location>
</feature>
<evidence type="ECO:0000256" key="3">
    <source>
        <dbReference type="ARBA" id="ARBA00023015"/>
    </source>
</evidence>
<dbReference type="PANTHER" id="PTHR33572">
    <property type="entry name" value="SPORE DEVELOPMENT REGULATOR VOSA"/>
    <property type="match status" value="1"/>
</dbReference>
<evidence type="ECO:0000256" key="7">
    <source>
        <dbReference type="SAM" id="MobiDB-lite"/>
    </source>
</evidence>
<evidence type="ECO:0000313" key="10">
    <source>
        <dbReference type="Proteomes" id="UP000243081"/>
    </source>
</evidence>
<keyword evidence="5" id="KW-0539">Nucleus</keyword>
<evidence type="ECO:0000256" key="2">
    <source>
        <dbReference type="ARBA" id="ARBA00022969"/>
    </source>
</evidence>
<evidence type="ECO:0000256" key="5">
    <source>
        <dbReference type="ARBA" id="ARBA00023242"/>
    </source>
</evidence>
<evidence type="ECO:0000256" key="1">
    <source>
        <dbReference type="ARBA" id="ARBA00004123"/>
    </source>
</evidence>
<dbReference type="PROSITE" id="PS51821">
    <property type="entry name" value="VELVET"/>
    <property type="match status" value="1"/>
</dbReference>
<evidence type="ECO:0000256" key="6">
    <source>
        <dbReference type="ARBA" id="ARBA00038045"/>
    </source>
</evidence>
<keyword evidence="2" id="KW-0749">Sporulation</keyword>
<feature type="region of interest" description="Disordered" evidence="7">
    <location>
        <begin position="265"/>
        <end position="324"/>
    </location>
</feature>
<dbReference type="AlphaFoldDB" id="A0A179IJT6"/>
<feature type="compositionally biased region" description="Low complexity" evidence="7">
    <location>
        <begin position="55"/>
        <end position="68"/>
    </location>
</feature>
<organism evidence="9 10">
    <name type="scientific">Cordyceps confragosa</name>
    <name type="common">Lecanicillium lecanii</name>
    <dbReference type="NCBI Taxonomy" id="2714763"/>
    <lineage>
        <taxon>Eukaryota</taxon>
        <taxon>Fungi</taxon>
        <taxon>Dikarya</taxon>
        <taxon>Ascomycota</taxon>
        <taxon>Pezizomycotina</taxon>
        <taxon>Sordariomycetes</taxon>
        <taxon>Hypocreomycetidae</taxon>
        <taxon>Hypocreales</taxon>
        <taxon>Cordycipitaceae</taxon>
        <taxon>Akanthomyces</taxon>
    </lineage>
</organism>
<evidence type="ECO:0000256" key="4">
    <source>
        <dbReference type="ARBA" id="ARBA00023163"/>
    </source>
</evidence>
<dbReference type="InterPro" id="IPR037525">
    <property type="entry name" value="Velvet_dom"/>
</dbReference>
<protein>
    <recommendedName>
        <fullName evidence="8">Velvet domain-containing protein</fullName>
    </recommendedName>
</protein>
<dbReference type="OMA" id="NVAMDRY"/>
<reference evidence="9 10" key="1">
    <citation type="submission" date="2016-03" db="EMBL/GenBank/DDBJ databases">
        <title>Fine-scale spatial genetic structure of a fungal parasite of coffee scale insects.</title>
        <authorList>
            <person name="Jackson D."/>
            <person name="Zemenick K.A."/>
            <person name="Malloure B."/>
            <person name="Quandt C.A."/>
            <person name="James T.Y."/>
        </authorList>
    </citation>
    <scope>NUCLEOTIDE SEQUENCE [LARGE SCALE GENOMIC DNA]</scope>
    <source>
        <strain evidence="9 10">UM487</strain>
    </source>
</reference>
<name>A0A179IJT6_CORDF</name>
<keyword evidence="4" id="KW-0804">Transcription</keyword>
<feature type="compositionally biased region" description="Low complexity" evidence="7">
    <location>
        <begin position="295"/>
        <end position="308"/>
    </location>
</feature>
<proteinExistence type="inferred from homology"/>
<dbReference type="EMBL" id="LUKN01000906">
    <property type="protein sequence ID" value="OAR01990.1"/>
    <property type="molecule type" value="Genomic_DNA"/>
</dbReference>
<feature type="compositionally biased region" description="Pro residues" evidence="7">
    <location>
        <begin position="1"/>
        <end position="10"/>
    </location>
</feature>
<comment type="similarity">
    <text evidence="6">Belongs to the velvet family. VelB subfamily.</text>
</comment>
<feature type="compositionally biased region" description="Low complexity" evidence="7">
    <location>
        <begin position="85"/>
        <end position="103"/>
    </location>
</feature>
<dbReference type="OrthoDB" id="1746739at2759"/>
<dbReference type="GO" id="GO:0030435">
    <property type="term" value="P:sporulation resulting in formation of a cellular spore"/>
    <property type="evidence" value="ECO:0007669"/>
    <property type="project" value="UniProtKB-KW"/>
</dbReference>
<dbReference type="Pfam" id="PF11754">
    <property type="entry name" value="Velvet"/>
    <property type="match status" value="1"/>
</dbReference>
<feature type="region of interest" description="Disordered" evidence="7">
    <location>
        <begin position="1"/>
        <end position="133"/>
    </location>
</feature>
<comment type="subcellular location">
    <subcellularLocation>
        <location evidence="1">Nucleus</location>
    </subcellularLocation>
</comment>
<evidence type="ECO:0000259" key="8">
    <source>
        <dbReference type="PROSITE" id="PS51821"/>
    </source>
</evidence>
<accession>A0A179IJT6</accession>
<dbReference type="Proteomes" id="UP000243081">
    <property type="component" value="Unassembled WGS sequence"/>
</dbReference>
<feature type="domain" description="Velvet" evidence="8">
    <location>
        <begin position="82"/>
        <end position="423"/>
    </location>
</feature>
<dbReference type="Gene3D" id="2.60.40.3960">
    <property type="entry name" value="Velvet domain"/>
    <property type="match status" value="2"/>
</dbReference>
<gene>
    <name evidence="9" type="ORF">LLEC1_00094</name>
</gene>
<feature type="compositionally biased region" description="Low complexity" evidence="7">
    <location>
        <begin position="31"/>
        <end position="47"/>
    </location>
</feature>
<dbReference type="GO" id="GO:0005634">
    <property type="term" value="C:nucleus"/>
    <property type="evidence" value="ECO:0007669"/>
    <property type="project" value="UniProtKB-SubCell"/>
</dbReference>
<comment type="caution">
    <text evidence="9">The sequence shown here is derived from an EMBL/GenBank/DDBJ whole genome shotgun (WGS) entry which is preliminary data.</text>
</comment>
<dbReference type="InterPro" id="IPR021740">
    <property type="entry name" value="Velvet"/>
</dbReference>
<dbReference type="InterPro" id="IPR038491">
    <property type="entry name" value="Velvet_dom_sf"/>
</dbReference>
<evidence type="ECO:0000313" key="9">
    <source>
        <dbReference type="EMBL" id="OAR01990.1"/>
    </source>
</evidence>
<dbReference type="PANTHER" id="PTHR33572:SF3">
    <property type="entry name" value="VELVET COMPLEX SUBUNIT B"/>
    <property type="match status" value="1"/>
</dbReference>
<sequence>MNPPYQPPGPQQAFPNSMPPPEGPPNYQRSAPSQLQLPAPRQLLQYADSYRHATSQSPQSQPQLQHLSTNLPPPHQTIAPPAPQPQHYQPPHHQQQQQHQLPAINHSHASRRESYADETTLPPANSSSSDAKPAQALLTAVSDVDLVDRRPITPPPCVRLSIIDIATGKEINYNEIDHAMFVLNVDLWNAEGTREVNLVRSSAAPSSAALPSTNVPGFAPRNVTEAPHGPNLLPLGREALYSQQRPPLNPSEYAGHASYHNGNNVYRAGDNYALPSQHRPQHHGYGTDQPIPPQSDSGHSGAASASDGYGQEPGAMPRMSVSGGQPQGMFTRNLIGSVAVSAFNLCDTEDTRGIWFVLQDLSVRTEGNFRRASLRFSFVNVGPRGGRVPQDGNPAKVTTGRAPILASAHSEVFSVFSAKKFPG</sequence>
<keyword evidence="3" id="KW-0805">Transcription regulation</keyword>
<feature type="compositionally biased region" description="Pro residues" evidence="7">
    <location>
        <begin position="71"/>
        <end position="84"/>
    </location>
</feature>